<gene>
    <name evidence="1" type="ORF">IWW36_002535</name>
</gene>
<name>A0A9W8I7T0_9FUNG</name>
<reference evidence="1" key="1">
    <citation type="submission" date="2022-07" db="EMBL/GenBank/DDBJ databases">
        <title>Phylogenomic reconstructions and comparative analyses of Kickxellomycotina fungi.</title>
        <authorList>
            <person name="Reynolds N.K."/>
            <person name="Stajich J.E."/>
            <person name="Barry K."/>
            <person name="Grigoriev I.V."/>
            <person name="Crous P."/>
            <person name="Smith M.E."/>
        </authorList>
    </citation>
    <scope>NUCLEOTIDE SEQUENCE</scope>
    <source>
        <strain evidence="1">NRRL 1566</strain>
    </source>
</reference>
<evidence type="ECO:0000313" key="1">
    <source>
        <dbReference type="EMBL" id="KAJ2849560.1"/>
    </source>
</evidence>
<dbReference type="OrthoDB" id="10693537at2759"/>
<proteinExistence type="predicted"/>
<dbReference type="EMBL" id="JANBUW010000071">
    <property type="protein sequence ID" value="KAJ2849560.1"/>
    <property type="molecule type" value="Genomic_DNA"/>
</dbReference>
<dbReference type="AlphaFoldDB" id="A0A9W8I7T0"/>
<accession>A0A9W8I7T0</accession>
<feature type="non-terminal residue" evidence="1">
    <location>
        <position position="1"/>
    </location>
</feature>
<evidence type="ECO:0000313" key="2">
    <source>
        <dbReference type="Proteomes" id="UP001139887"/>
    </source>
</evidence>
<organism evidence="1 2">
    <name type="scientific">Coemansia brasiliensis</name>
    <dbReference type="NCBI Taxonomy" id="2650707"/>
    <lineage>
        <taxon>Eukaryota</taxon>
        <taxon>Fungi</taxon>
        <taxon>Fungi incertae sedis</taxon>
        <taxon>Zoopagomycota</taxon>
        <taxon>Kickxellomycotina</taxon>
        <taxon>Kickxellomycetes</taxon>
        <taxon>Kickxellales</taxon>
        <taxon>Kickxellaceae</taxon>
        <taxon>Coemansia</taxon>
    </lineage>
</organism>
<comment type="caution">
    <text evidence="1">The sequence shown here is derived from an EMBL/GenBank/DDBJ whole genome shotgun (WGS) entry which is preliminary data.</text>
</comment>
<protein>
    <submittedName>
        <fullName evidence="1">Uncharacterized protein</fullName>
    </submittedName>
</protein>
<keyword evidence="2" id="KW-1185">Reference proteome</keyword>
<sequence>SISKEDMHKVKEAFEADSAASASAHSEIKVPVYLPFAESPINNYANCESTFKWLKDEVLNHYFNGVEFNTAQYKITYGESPMEMCDEDLVFTYFEPSNLQAKIKIEGETN</sequence>
<dbReference type="Proteomes" id="UP001139887">
    <property type="component" value="Unassembled WGS sequence"/>
</dbReference>